<feature type="domain" description="Methyltransferase" evidence="5">
    <location>
        <begin position="70"/>
        <end position="166"/>
    </location>
</feature>
<keyword evidence="7" id="KW-1185">Reference proteome</keyword>
<keyword evidence="6" id="KW-0489">Methyltransferase</keyword>
<evidence type="ECO:0000313" key="6">
    <source>
        <dbReference type="EMBL" id="TDT43287.1"/>
    </source>
</evidence>
<dbReference type="OrthoDB" id="9779941at2"/>
<comment type="function">
    <text evidence="3">Catalyzes the conversion of S-adenosyl-L-methionine (SAM) to carboxy-S-adenosyl-L-methionine (Cx-SAM).</text>
</comment>
<keyword evidence="1 3" id="KW-0808">Transferase</keyword>
<keyword evidence="2 3" id="KW-0949">S-adenosyl-L-methionine</keyword>
<reference evidence="6 7" key="1">
    <citation type="submission" date="2019-03" db="EMBL/GenBank/DDBJ databases">
        <title>Genomic Encyclopedia of Type Strains, Phase IV (KMG-IV): sequencing the most valuable type-strain genomes for metagenomic binning, comparative biology and taxonomic classification.</title>
        <authorList>
            <person name="Goeker M."/>
        </authorList>
    </citation>
    <scope>NUCLEOTIDE SEQUENCE [LARGE SCALE GENOMIC DNA]</scope>
    <source>
        <strain evidence="6 7">DSM 15505</strain>
    </source>
</reference>
<dbReference type="SUPFAM" id="SSF53335">
    <property type="entry name" value="S-adenosyl-L-methionine-dependent methyltransferases"/>
    <property type="match status" value="1"/>
</dbReference>
<dbReference type="GO" id="GO:0016743">
    <property type="term" value="F:carboxyl- or carbamoyltransferase activity"/>
    <property type="evidence" value="ECO:0007669"/>
    <property type="project" value="UniProtKB-UniRule"/>
</dbReference>
<sequence length="262" mass="29224">MTNPTSRFDSETDTVYSEAGISTEPFSFDEAVARVFPDMIRRSVPGYTTIVPMIGLIAARFARPGTACYDLGCSLGAVTLAMRHSIPHTDGRIIAVDNAESMIERCQHYIALDDGQLPVELMCADIQEIDYQPASVVALNFTLQFIPVAERAPLLNRLRESLEPGGALILSEKIAFADSDEQALHEALHRDFKRAQGYSEMEISRKRNALEEVLIPETLETHRQRLLDAGFARVTLWQQSLNFVSLLALAPEKDNRREETSV</sequence>
<feature type="binding site" evidence="3 4">
    <location>
        <position position="47"/>
    </location>
    <ligand>
        <name>S-adenosyl-L-methionine</name>
        <dbReference type="ChEBI" id="CHEBI:59789"/>
    </ligand>
</feature>
<feature type="binding site" evidence="3 4">
    <location>
        <begin position="125"/>
        <end position="126"/>
    </location>
    <ligand>
        <name>S-adenosyl-L-methionine</name>
        <dbReference type="ChEBI" id="CHEBI:59789"/>
    </ligand>
</feature>
<protein>
    <recommendedName>
        <fullName evidence="3">Carboxy-S-adenosyl-L-methionine synthase</fullName>
        <shortName evidence="3">Cx-SAM synthase</shortName>
        <ecNumber evidence="3">2.1.3.-</ecNumber>
    </recommendedName>
</protein>
<dbReference type="Pfam" id="PF13649">
    <property type="entry name" value="Methyltransf_25"/>
    <property type="match status" value="1"/>
</dbReference>
<feature type="binding site" evidence="3 4">
    <location>
        <position position="140"/>
    </location>
    <ligand>
        <name>S-adenosyl-L-methionine</name>
        <dbReference type="ChEBI" id="CHEBI:59789"/>
    </ligand>
</feature>
<evidence type="ECO:0000313" key="7">
    <source>
        <dbReference type="Proteomes" id="UP000295830"/>
    </source>
</evidence>
<dbReference type="InterPro" id="IPR029063">
    <property type="entry name" value="SAM-dependent_MTases_sf"/>
</dbReference>
<comment type="similarity">
    <text evidence="3">Belongs to the class I-like SAM-binding methyltransferase superfamily. Cx-SAM synthase family.</text>
</comment>
<evidence type="ECO:0000256" key="3">
    <source>
        <dbReference type="HAMAP-Rule" id="MF_01589"/>
    </source>
</evidence>
<dbReference type="HAMAP" id="MF_01589">
    <property type="entry name" value="Cx_SAM_synthase"/>
    <property type="match status" value="1"/>
</dbReference>
<dbReference type="GO" id="GO:0008168">
    <property type="term" value="F:methyltransferase activity"/>
    <property type="evidence" value="ECO:0007669"/>
    <property type="project" value="UniProtKB-KW"/>
</dbReference>
<proteinExistence type="inferred from homology"/>
<comment type="caution">
    <text evidence="6">The sequence shown here is derived from an EMBL/GenBank/DDBJ whole genome shotgun (WGS) entry which is preliminary data.</text>
</comment>
<evidence type="ECO:0000256" key="4">
    <source>
        <dbReference type="PIRSR" id="PIRSR006325-1"/>
    </source>
</evidence>
<feature type="binding site" evidence="3 4">
    <location>
        <begin position="72"/>
        <end position="74"/>
    </location>
    <ligand>
        <name>S-adenosyl-L-methionine</name>
        <dbReference type="ChEBI" id="CHEBI:59789"/>
    </ligand>
</feature>
<dbReference type="RefSeq" id="WP_133735365.1">
    <property type="nucleotide sequence ID" value="NZ_SOAX01000002.1"/>
</dbReference>
<accession>A0A4R7K046</accession>
<dbReference type="PANTHER" id="PTHR43861:SF2">
    <property type="entry name" value="CARBOXY-S-ADENOSYL-L-METHIONINE SYNTHASE"/>
    <property type="match status" value="1"/>
</dbReference>
<name>A0A4R7K046_9GAMM</name>
<dbReference type="GO" id="GO:1904047">
    <property type="term" value="F:S-adenosyl-L-methionine binding"/>
    <property type="evidence" value="ECO:0007669"/>
    <property type="project" value="UniProtKB-UniRule"/>
</dbReference>
<dbReference type="InterPro" id="IPR041698">
    <property type="entry name" value="Methyltransf_25"/>
</dbReference>
<organism evidence="6 7">
    <name type="scientific">Halospina denitrificans</name>
    <dbReference type="NCBI Taxonomy" id="332522"/>
    <lineage>
        <taxon>Bacteria</taxon>
        <taxon>Pseudomonadati</taxon>
        <taxon>Pseudomonadota</taxon>
        <taxon>Gammaproteobacteria</taxon>
        <taxon>Halospina</taxon>
    </lineage>
</organism>
<feature type="binding site" evidence="3">
    <location>
        <position position="207"/>
    </location>
    <ligand>
        <name>S-adenosyl-L-methionine</name>
        <dbReference type="ChEBI" id="CHEBI:59789"/>
    </ligand>
</feature>
<dbReference type="Gene3D" id="3.40.50.150">
    <property type="entry name" value="Vaccinia Virus protein VP39"/>
    <property type="match status" value="1"/>
</dbReference>
<feature type="binding site" evidence="3 4">
    <location>
        <begin position="97"/>
        <end position="98"/>
    </location>
    <ligand>
        <name>S-adenosyl-L-methionine</name>
        <dbReference type="ChEBI" id="CHEBI:59789"/>
    </ligand>
</feature>
<gene>
    <name evidence="3" type="primary">cmoA</name>
    <name evidence="6" type="ORF">DES49_1101</name>
</gene>
<dbReference type="CDD" id="cd02440">
    <property type="entry name" value="AdoMet_MTases"/>
    <property type="match status" value="1"/>
</dbReference>
<dbReference type="InterPro" id="IPR005271">
    <property type="entry name" value="CmoA"/>
</dbReference>
<dbReference type="AlphaFoldDB" id="A0A4R7K046"/>
<dbReference type="GO" id="GO:0032259">
    <property type="term" value="P:methylation"/>
    <property type="evidence" value="ECO:0007669"/>
    <property type="project" value="UniProtKB-KW"/>
</dbReference>
<dbReference type="EC" id="2.1.3.-" evidence="3"/>
<dbReference type="GO" id="GO:0002098">
    <property type="term" value="P:tRNA wobble uridine modification"/>
    <property type="evidence" value="ECO:0007669"/>
    <property type="project" value="InterPro"/>
</dbReference>
<comment type="subunit">
    <text evidence="3">Homodimer.</text>
</comment>
<dbReference type="Proteomes" id="UP000295830">
    <property type="component" value="Unassembled WGS sequence"/>
</dbReference>
<evidence type="ECO:0000256" key="1">
    <source>
        <dbReference type="ARBA" id="ARBA00022679"/>
    </source>
</evidence>
<comment type="catalytic activity">
    <reaction evidence="3">
        <text>prephenate + S-adenosyl-L-methionine = carboxy-S-adenosyl-L-methionine + 3-phenylpyruvate + H2O</text>
        <dbReference type="Rhea" id="RHEA:51692"/>
        <dbReference type="ChEBI" id="CHEBI:15377"/>
        <dbReference type="ChEBI" id="CHEBI:18005"/>
        <dbReference type="ChEBI" id="CHEBI:29934"/>
        <dbReference type="ChEBI" id="CHEBI:59789"/>
        <dbReference type="ChEBI" id="CHEBI:134278"/>
    </reaction>
</comment>
<dbReference type="PANTHER" id="PTHR43861">
    <property type="entry name" value="TRANS-ACONITATE 2-METHYLTRANSFERASE-RELATED"/>
    <property type="match status" value="1"/>
</dbReference>
<dbReference type="PIRSF" id="PIRSF006325">
    <property type="entry name" value="MeTrfase_bac"/>
    <property type="match status" value="1"/>
</dbReference>
<evidence type="ECO:0000256" key="2">
    <source>
        <dbReference type="ARBA" id="ARBA00022691"/>
    </source>
</evidence>
<evidence type="ECO:0000259" key="5">
    <source>
        <dbReference type="Pfam" id="PF13649"/>
    </source>
</evidence>
<dbReference type="EMBL" id="SOAX01000002">
    <property type="protein sequence ID" value="TDT43287.1"/>
    <property type="molecule type" value="Genomic_DNA"/>
</dbReference>
<dbReference type="NCBIfam" id="TIGR00740">
    <property type="entry name" value="carboxy-S-adenosyl-L-methionine synthase CmoA"/>
    <property type="match status" value="1"/>
</dbReference>